<reference evidence="1 2" key="1">
    <citation type="submission" date="2021-06" db="EMBL/GenBank/DDBJ databases">
        <authorList>
            <person name="Lee D.H."/>
        </authorList>
    </citation>
    <scope>NUCLEOTIDE SEQUENCE [LARGE SCALE GENOMIC DNA]</scope>
    <source>
        <strain evidence="1 2">MMS21-HV4-11</strain>
    </source>
</reference>
<dbReference type="EMBL" id="JAHOPB010000001">
    <property type="protein sequence ID" value="MBU8875509.1"/>
    <property type="molecule type" value="Genomic_DNA"/>
</dbReference>
<dbReference type="Proteomes" id="UP000727907">
    <property type="component" value="Unassembled WGS sequence"/>
</dbReference>
<accession>A0ABS6INF4</accession>
<organism evidence="1 2">
    <name type="scientific">Reyranella humidisoli</name>
    <dbReference type="NCBI Taxonomy" id="2849149"/>
    <lineage>
        <taxon>Bacteria</taxon>
        <taxon>Pseudomonadati</taxon>
        <taxon>Pseudomonadota</taxon>
        <taxon>Alphaproteobacteria</taxon>
        <taxon>Hyphomicrobiales</taxon>
        <taxon>Reyranellaceae</taxon>
        <taxon>Reyranella</taxon>
    </lineage>
</organism>
<proteinExistence type="predicted"/>
<protein>
    <submittedName>
        <fullName evidence="1">DUF4269 domain-containing protein</fullName>
    </submittedName>
</protein>
<sequence length="85" mass="9233">MPGWREALTASGVLDLLAGFDPRIAGTLPLGVSIAGSDIDILCHAPEPDDVAEHLWRRRERLCALNLWRWTAAGRPLVATFAIDG</sequence>
<keyword evidence="2" id="KW-1185">Reference proteome</keyword>
<comment type="caution">
    <text evidence="1">The sequence shown here is derived from an EMBL/GenBank/DDBJ whole genome shotgun (WGS) entry which is preliminary data.</text>
</comment>
<gene>
    <name evidence="1" type="ORF">KQ910_17175</name>
</gene>
<evidence type="ECO:0000313" key="1">
    <source>
        <dbReference type="EMBL" id="MBU8875509.1"/>
    </source>
</evidence>
<dbReference type="Pfam" id="PF14091">
    <property type="entry name" value="DUF4269"/>
    <property type="match status" value="1"/>
</dbReference>
<name>A0ABS6INF4_9HYPH</name>
<dbReference type="InterPro" id="IPR025365">
    <property type="entry name" value="DUF4269"/>
</dbReference>
<evidence type="ECO:0000313" key="2">
    <source>
        <dbReference type="Proteomes" id="UP000727907"/>
    </source>
</evidence>